<feature type="transmembrane region" description="Helical" evidence="1">
    <location>
        <begin position="14"/>
        <end position="36"/>
    </location>
</feature>
<keyword evidence="1" id="KW-0812">Transmembrane</keyword>
<keyword evidence="1" id="KW-0472">Membrane</keyword>
<name>A0ABW4NAR1_9CAUL</name>
<gene>
    <name evidence="2" type="ORF">ACFSC0_20700</name>
</gene>
<dbReference type="PANTHER" id="PTHR12558">
    <property type="entry name" value="CELL DIVISION CYCLE 16,23,27"/>
    <property type="match status" value="1"/>
</dbReference>
<evidence type="ECO:0000313" key="2">
    <source>
        <dbReference type="EMBL" id="MFD1785825.1"/>
    </source>
</evidence>
<dbReference type="Proteomes" id="UP001597237">
    <property type="component" value="Unassembled WGS sequence"/>
</dbReference>
<dbReference type="Gene3D" id="1.25.40.10">
    <property type="entry name" value="Tetratricopeptide repeat domain"/>
    <property type="match status" value="2"/>
</dbReference>
<dbReference type="SUPFAM" id="SSF81901">
    <property type="entry name" value="HCP-like"/>
    <property type="match status" value="1"/>
</dbReference>
<dbReference type="InterPro" id="IPR011990">
    <property type="entry name" value="TPR-like_helical_dom_sf"/>
</dbReference>
<dbReference type="EMBL" id="JBHUEY010000012">
    <property type="protein sequence ID" value="MFD1785825.1"/>
    <property type="molecule type" value="Genomic_DNA"/>
</dbReference>
<evidence type="ECO:0000313" key="3">
    <source>
        <dbReference type="Proteomes" id="UP001597237"/>
    </source>
</evidence>
<evidence type="ECO:0000256" key="1">
    <source>
        <dbReference type="SAM" id="Phobius"/>
    </source>
</evidence>
<feature type="transmembrane region" description="Helical" evidence="1">
    <location>
        <begin position="48"/>
        <end position="67"/>
    </location>
</feature>
<accession>A0ABW4NAR1</accession>
<keyword evidence="1" id="KW-1133">Transmembrane helix</keyword>
<organism evidence="2 3">
    <name type="scientific">Phenylobacterium terrae</name>
    <dbReference type="NCBI Taxonomy" id="2665495"/>
    <lineage>
        <taxon>Bacteria</taxon>
        <taxon>Pseudomonadati</taxon>
        <taxon>Pseudomonadota</taxon>
        <taxon>Alphaproteobacteria</taxon>
        <taxon>Caulobacterales</taxon>
        <taxon>Caulobacteraceae</taxon>
        <taxon>Phenylobacterium</taxon>
    </lineage>
</organism>
<feature type="transmembrane region" description="Helical" evidence="1">
    <location>
        <begin position="96"/>
        <end position="117"/>
    </location>
</feature>
<comment type="caution">
    <text evidence="2">The sequence shown here is derived from an EMBL/GenBank/DDBJ whole genome shotgun (WGS) entry which is preliminary data.</text>
</comment>
<dbReference type="Gene3D" id="3.40.50.10070">
    <property type="entry name" value="TolB, N-terminal domain"/>
    <property type="match status" value="1"/>
</dbReference>
<dbReference type="RefSeq" id="WP_377283404.1">
    <property type="nucleotide sequence ID" value="NZ_JBHRSI010000009.1"/>
</dbReference>
<proteinExistence type="predicted"/>
<sequence length="734" mass="80372">MAGRFLSELKRRNVIRVGGVYLVTAWALFGIARTIFEVLSFPKWSSQLLLVLLALGLPIAVIIAWAFERAPEGGVRRTEAPPEDAPPLTFRWFDGALLAAIGGVLVITVLQATGVFAGGARVPLLPSEEKSVAVLPFASFSTRPEMEFFADGLTEEVINSLAKVEDLKVAGRTSAFYFKGKNEDLREIGKKLGVAHVVEGSVRHDGDRLRVTAQLIKVSDGFHLWSETFDRDMSDAFVIQTEIAEAVAEALKAELKAGDRPTRASRRNPEAYELELTSRAQLRHLGLAQLTAAHEGFKRLIELEPNNPEGYAGLAQASALLVQHHLQGDFTPTIREAEAAIAKALELDPKSASAYIARGWVNRMKFIRASCQSCEGVATAAFKRAADLEPRNPEALSLYGADISVARPAEAITYLRRALAIDPLDKIAQTYLAEALAATGDFAAAERQFRTAAELFPDFIDTKQNLAGFLIVQGKLDEAEPWLRAAAQPGTDPSADLQLAHLYLNLGLRQDMATTVGRLKSSPVAAEVANAVILITEARYQELLARSHKLLAEPEPDPIWHAIGFSAAALAEDWEFAREQLLIIHPELFEPEPQVSPSAANEVVAAAFVIAQLGDKGQSRRILEEVLRVTEPSPGRWQAHARRIARMKAFAMLGDNERALAELRAAIDAGYRTLYDMDIFLRLDAYPMLAPLRSDPRFQAMIREIEADVAKKREALLARRRGTPPAQVASRAAA</sequence>
<reference evidence="3" key="1">
    <citation type="journal article" date="2019" name="Int. J. Syst. Evol. Microbiol.">
        <title>The Global Catalogue of Microorganisms (GCM) 10K type strain sequencing project: providing services to taxonomists for standard genome sequencing and annotation.</title>
        <authorList>
            <consortium name="The Broad Institute Genomics Platform"/>
            <consortium name="The Broad Institute Genome Sequencing Center for Infectious Disease"/>
            <person name="Wu L."/>
            <person name="Ma J."/>
        </authorList>
    </citation>
    <scope>NUCLEOTIDE SEQUENCE [LARGE SCALE GENOMIC DNA]</scope>
    <source>
        <strain evidence="3">DFY28</strain>
    </source>
</reference>
<keyword evidence="3" id="KW-1185">Reference proteome</keyword>
<dbReference type="Pfam" id="PF14559">
    <property type="entry name" value="TPR_19"/>
    <property type="match status" value="1"/>
</dbReference>
<dbReference type="PANTHER" id="PTHR12558:SF13">
    <property type="entry name" value="CELL DIVISION CYCLE PROTEIN 27 HOMOLOG"/>
    <property type="match status" value="1"/>
</dbReference>
<protein>
    <submittedName>
        <fullName evidence="2">Tetratricopeptide repeat protein</fullName>
    </submittedName>
</protein>